<organism evidence="1 2">
    <name type="scientific">Roseburia hominis</name>
    <dbReference type="NCBI Taxonomy" id="301301"/>
    <lineage>
        <taxon>Bacteria</taxon>
        <taxon>Bacillati</taxon>
        <taxon>Bacillota</taxon>
        <taxon>Clostridia</taxon>
        <taxon>Lachnospirales</taxon>
        <taxon>Lachnospiraceae</taxon>
        <taxon>Roseburia</taxon>
    </lineage>
</organism>
<dbReference type="AlphaFoldDB" id="A0A395VAC0"/>
<evidence type="ECO:0000313" key="2">
    <source>
        <dbReference type="Proteomes" id="UP000266172"/>
    </source>
</evidence>
<dbReference type="EMBL" id="QRVL01000001">
    <property type="protein sequence ID" value="RGS42333.1"/>
    <property type="molecule type" value="Genomic_DNA"/>
</dbReference>
<dbReference type="Proteomes" id="UP000266172">
    <property type="component" value="Unassembled WGS sequence"/>
</dbReference>
<sequence>MKQEELCRKLTEMIAETKAEKLSWRLEVQTTEGNDASEKPIEEEHGAKWTIDECYASYNCNYRGKEFCMITYELLKKSGDKERSSNLVFLPPDGIRFFDLHTLLPYSVEMSAVLADHIHQLWLLLMEKYKEKRPGVELIVRPGTLTIEDEGL</sequence>
<gene>
    <name evidence="1" type="ORF">DWX93_03130</name>
</gene>
<protein>
    <submittedName>
        <fullName evidence="1">Uncharacterized protein</fullName>
    </submittedName>
</protein>
<evidence type="ECO:0000313" key="1">
    <source>
        <dbReference type="EMBL" id="RGS42333.1"/>
    </source>
</evidence>
<comment type="caution">
    <text evidence="1">The sequence shown here is derived from an EMBL/GenBank/DDBJ whole genome shotgun (WGS) entry which is preliminary data.</text>
</comment>
<dbReference type="RefSeq" id="WP_118096592.1">
    <property type="nucleotide sequence ID" value="NZ_JAGZKG010000012.1"/>
</dbReference>
<proteinExistence type="predicted"/>
<accession>A0A395VAC0</accession>
<reference evidence="1 2" key="1">
    <citation type="submission" date="2018-08" db="EMBL/GenBank/DDBJ databases">
        <title>A genome reference for cultivated species of the human gut microbiota.</title>
        <authorList>
            <person name="Zou Y."/>
            <person name="Xue W."/>
            <person name="Luo G."/>
        </authorList>
    </citation>
    <scope>NUCLEOTIDE SEQUENCE [LARGE SCALE GENOMIC DNA]</scope>
    <source>
        <strain evidence="1 2">AF22-12AC</strain>
    </source>
</reference>
<name>A0A395VAC0_9FIRM</name>